<evidence type="ECO:0000256" key="2">
    <source>
        <dbReference type="ARBA" id="ARBA00023015"/>
    </source>
</evidence>
<protein>
    <submittedName>
        <fullName evidence="8">SARP family transcriptional regulator</fullName>
    </submittedName>
</protein>
<keyword evidence="9" id="KW-1185">Reference proteome</keyword>
<evidence type="ECO:0000256" key="1">
    <source>
        <dbReference type="ARBA" id="ARBA00005820"/>
    </source>
</evidence>
<dbReference type="SUPFAM" id="SSF46894">
    <property type="entry name" value="C-terminal effector domain of the bipartite response regulators"/>
    <property type="match status" value="1"/>
</dbReference>
<dbReference type="SMART" id="SM01043">
    <property type="entry name" value="BTAD"/>
    <property type="match status" value="1"/>
</dbReference>
<dbReference type="PANTHER" id="PTHR35807">
    <property type="entry name" value="TRANSCRIPTIONAL REGULATOR REDD-RELATED"/>
    <property type="match status" value="1"/>
</dbReference>
<evidence type="ECO:0000313" key="9">
    <source>
        <dbReference type="Proteomes" id="UP000635606"/>
    </source>
</evidence>
<dbReference type="GO" id="GO:0043531">
    <property type="term" value="F:ADP binding"/>
    <property type="evidence" value="ECO:0007669"/>
    <property type="project" value="InterPro"/>
</dbReference>
<reference evidence="8" key="1">
    <citation type="submission" date="2021-01" db="EMBL/GenBank/DDBJ databases">
        <title>Whole genome shotgun sequence of Virgisporangium ochraceum NBRC 16418.</title>
        <authorList>
            <person name="Komaki H."/>
            <person name="Tamura T."/>
        </authorList>
    </citation>
    <scope>NUCLEOTIDE SEQUENCE</scope>
    <source>
        <strain evidence="8">NBRC 16418</strain>
    </source>
</reference>
<comment type="caution">
    <text evidence="8">The sequence shown here is derived from an EMBL/GenBank/DDBJ whole genome shotgun (WGS) entry which is preliminary data.</text>
</comment>
<dbReference type="GO" id="GO:0006355">
    <property type="term" value="P:regulation of DNA-templated transcription"/>
    <property type="evidence" value="ECO:0007669"/>
    <property type="project" value="InterPro"/>
</dbReference>
<name>A0A8J4ED81_9ACTN</name>
<dbReference type="AlphaFoldDB" id="A0A8J4ED81"/>
<dbReference type="Pfam" id="PF00486">
    <property type="entry name" value="Trans_reg_C"/>
    <property type="match status" value="1"/>
</dbReference>
<dbReference type="PANTHER" id="PTHR35807:SF1">
    <property type="entry name" value="TRANSCRIPTIONAL REGULATOR REDD"/>
    <property type="match status" value="1"/>
</dbReference>
<sequence length="1038" mass="111679">MIDAYFRILGPLEAVRNGAPVRIPSRRQRTVLATLLLDAGRTVSVDRLTRAVWGERSPDTARTQIHHCVSLLRRRLDAPDLIGTRSAGYLLAATADHLDALAFERSVHTATQLTARHEPAAAADELRRGLALWRGPVLAELDSPLVAAAVRRLNDRRLAAWEQVAELELALGREHALVVDLPGVLAEAPMRERLAEHLMVALYRCGRQAEALETYRRVRSALVESQALEPGAGLQELQRRILTRDPSLRDAEATPAPRGPHGPSVGIASGPARAASVPAHTPSGPAQLPPVPGDFTGREVPLERITATLGRPRSALPVVAISGPPGIGKSTLALRAADLVRGHFPDGQLYVDLAGARPDALEPLAALGRCLRALGVPDSAQPESLDERAAAFRGRLADRRILVVLDDAGSAGQVRPLLPGAATCAVLVTSRQRLSGLAGATHVPLETFTPAEAAGLLTRVVGADRADAEPDAVEEIARLCGHLPLAVRIAAARLASRPGWPLSRMVELLRDEVARLDELAAGDLQVRASLTVAYEALPAAARAVFRLASLLDAPRLPVFAVAAALDCPHRQARALLELLVDASLLEPTGGRYRFHDLIRLFGRERAVATDDAATRSGALRRAFGAWLACLETMVDRHHTGTLALIRTTATRWTPAGTTSGPVPGVDPMTGEDDPVEWFDAEAAALPAVIRQAAALDEAAVAWHLAAAAQPFYELRGGYAEALECHRVALEACLRAGDRLGQAVMLRNRADLWIERPGADRNDKVLDARSALELFRDLGEERGLVDALTLCADNWRVFGDHTTAGQLLAEAIDTAARIGYPLGERNSLLQLAIIERERGRPHVALALAERYLALVETGTSRRDHSVALNVVGLICGVVGRVDTAERLFVRALEISRDAGDRAQEAYTLVRLGQLLAPQKRPEARDLLTRALETCRSMGLRFGEAIALHGLGELELAHGHPRRAVRHLERATAMVSDMRSAFLRAVMLTDLGEARARTGAHRAARRAWTTAADLFDGLGNTAGVHRVRTALDALPQPPTR</sequence>
<feature type="DNA-binding region" description="OmpR/PhoB-type" evidence="5">
    <location>
        <begin position="1"/>
        <end position="93"/>
    </location>
</feature>
<evidence type="ECO:0000313" key="8">
    <source>
        <dbReference type="EMBL" id="GIJ70434.1"/>
    </source>
</evidence>
<evidence type="ECO:0000256" key="5">
    <source>
        <dbReference type="PROSITE-ProRule" id="PRU01091"/>
    </source>
</evidence>
<feature type="domain" description="OmpR/PhoB-type" evidence="7">
    <location>
        <begin position="1"/>
        <end position="93"/>
    </location>
</feature>
<dbReference type="InterPro" id="IPR027417">
    <property type="entry name" value="P-loop_NTPase"/>
</dbReference>
<dbReference type="Gene3D" id="1.25.40.10">
    <property type="entry name" value="Tetratricopeptide repeat domain"/>
    <property type="match status" value="3"/>
</dbReference>
<dbReference type="EMBL" id="BOPH01000080">
    <property type="protein sequence ID" value="GIJ70434.1"/>
    <property type="molecule type" value="Genomic_DNA"/>
</dbReference>
<dbReference type="InterPro" id="IPR001867">
    <property type="entry name" value="OmpR/PhoB-type_DNA-bd"/>
</dbReference>
<dbReference type="CDD" id="cd15831">
    <property type="entry name" value="BTAD"/>
    <property type="match status" value="1"/>
</dbReference>
<dbReference type="Gene3D" id="3.40.50.300">
    <property type="entry name" value="P-loop containing nucleotide triphosphate hydrolases"/>
    <property type="match status" value="1"/>
</dbReference>
<evidence type="ECO:0000256" key="3">
    <source>
        <dbReference type="ARBA" id="ARBA00023125"/>
    </source>
</evidence>
<evidence type="ECO:0000256" key="6">
    <source>
        <dbReference type="SAM" id="MobiDB-lite"/>
    </source>
</evidence>
<dbReference type="InterPro" id="IPR005158">
    <property type="entry name" value="BTAD"/>
</dbReference>
<dbReference type="SMART" id="SM00862">
    <property type="entry name" value="Trans_reg_C"/>
    <property type="match status" value="1"/>
</dbReference>
<gene>
    <name evidence="8" type="ORF">Voc01_053510</name>
</gene>
<organism evidence="8 9">
    <name type="scientific">Virgisporangium ochraceum</name>
    <dbReference type="NCBI Taxonomy" id="65505"/>
    <lineage>
        <taxon>Bacteria</taxon>
        <taxon>Bacillati</taxon>
        <taxon>Actinomycetota</taxon>
        <taxon>Actinomycetes</taxon>
        <taxon>Micromonosporales</taxon>
        <taxon>Micromonosporaceae</taxon>
        <taxon>Virgisporangium</taxon>
    </lineage>
</organism>
<comment type="similarity">
    <text evidence="1">Belongs to the AfsR/DnrI/RedD regulatory family.</text>
</comment>
<dbReference type="InterPro" id="IPR036388">
    <property type="entry name" value="WH-like_DNA-bd_sf"/>
</dbReference>
<dbReference type="InterPro" id="IPR016032">
    <property type="entry name" value="Sig_transdc_resp-reg_C-effctor"/>
</dbReference>
<dbReference type="InterPro" id="IPR003593">
    <property type="entry name" value="AAA+_ATPase"/>
</dbReference>
<dbReference type="PRINTS" id="PR00364">
    <property type="entry name" value="DISEASERSIST"/>
</dbReference>
<keyword evidence="4" id="KW-0804">Transcription</keyword>
<keyword evidence="2" id="KW-0805">Transcription regulation</keyword>
<dbReference type="InterPro" id="IPR011990">
    <property type="entry name" value="TPR-like_helical_dom_sf"/>
</dbReference>
<dbReference type="SUPFAM" id="SSF52540">
    <property type="entry name" value="P-loop containing nucleoside triphosphate hydrolases"/>
    <property type="match status" value="1"/>
</dbReference>
<dbReference type="PROSITE" id="PS51755">
    <property type="entry name" value="OMPR_PHOB"/>
    <property type="match status" value="1"/>
</dbReference>
<keyword evidence="3 5" id="KW-0238">DNA-binding</keyword>
<dbReference type="GO" id="GO:0000160">
    <property type="term" value="P:phosphorelay signal transduction system"/>
    <property type="evidence" value="ECO:0007669"/>
    <property type="project" value="InterPro"/>
</dbReference>
<dbReference type="Pfam" id="PF13191">
    <property type="entry name" value="AAA_16"/>
    <property type="match status" value="1"/>
</dbReference>
<dbReference type="InterPro" id="IPR051677">
    <property type="entry name" value="AfsR-DnrI-RedD_regulator"/>
</dbReference>
<dbReference type="GO" id="GO:0003677">
    <property type="term" value="F:DNA binding"/>
    <property type="evidence" value="ECO:0007669"/>
    <property type="project" value="UniProtKB-UniRule"/>
</dbReference>
<dbReference type="Gene3D" id="1.10.10.10">
    <property type="entry name" value="Winged helix-like DNA-binding domain superfamily/Winged helix DNA-binding domain"/>
    <property type="match status" value="1"/>
</dbReference>
<dbReference type="SMART" id="SM00382">
    <property type="entry name" value="AAA"/>
    <property type="match status" value="1"/>
</dbReference>
<dbReference type="Pfam" id="PF13424">
    <property type="entry name" value="TPR_12"/>
    <property type="match status" value="1"/>
</dbReference>
<proteinExistence type="inferred from homology"/>
<dbReference type="Proteomes" id="UP000635606">
    <property type="component" value="Unassembled WGS sequence"/>
</dbReference>
<dbReference type="InterPro" id="IPR041664">
    <property type="entry name" value="AAA_16"/>
</dbReference>
<evidence type="ECO:0000256" key="4">
    <source>
        <dbReference type="ARBA" id="ARBA00023163"/>
    </source>
</evidence>
<dbReference type="Pfam" id="PF03704">
    <property type="entry name" value="BTAD"/>
    <property type="match status" value="1"/>
</dbReference>
<dbReference type="SUPFAM" id="SSF81901">
    <property type="entry name" value="HCP-like"/>
    <property type="match status" value="1"/>
</dbReference>
<accession>A0A8J4ED81</accession>
<dbReference type="RefSeq" id="WP_203930336.1">
    <property type="nucleotide sequence ID" value="NZ_BOPH01000080.1"/>
</dbReference>
<feature type="region of interest" description="Disordered" evidence="6">
    <location>
        <begin position="250"/>
        <end position="292"/>
    </location>
</feature>
<dbReference type="SUPFAM" id="SSF48452">
    <property type="entry name" value="TPR-like"/>
    <property type="match status" value="2"/>
</dbReference>
<evidence type="ECO:0000259" key="7">
    <source>
        <dbReference type="PROSITE" id="PS51755"/>
    </source>
</evidence>